<accession>A0A5C1ABQ8</accession>
<dbReference type="Pfam" id="PF19654">
    <property type="entry name" value="DUF6157"/>
    <property type="match status" value="1"/>
</dbReference>
<sequence>MKPITNTFVVVASDCPTPTAVVPMAKAESPTIAVIQYELLTGKPYAMTLEDLIFATHVRKLGLSKAEMKSQADAIRAALFAKSHPCMRASPLPKRYGWGVHHDSKGLIALYAAESPEYRHFAAGGDGVEVVPAMRSKRAG</sequence>
<evidence type="ECO:0000313" key="1">
    <source>
        <dbReference type="EMBL" id="QEL14584.1"/>
    </source>
</evidence>
<reference evidence="2" key="1">
    <citation type="submission" date="2019-08" db="EMBL/GenBank/DDBJ databases">
        <title>Limnoglobus roseus gen. nov., sp. nov., a novel freshwater planctomycete with a giant genome from the family Gemmataceae.</title>
        <authorList>
            <person name="Kulichevskaya I.S."/>
            <person name="Naumoff D.G."/>
            <person name="Miroshnikov K."/>
            <person name="Ivanova A."/>
            <person name="Philippov D.A."/>
            <person name="Hakobyan A."/>
            <person name="Rijpstra I.C."/>
            <person name="Sinninghe Damste J.S."/>
            <person name="Liesack W."/>
            <person name="Dedysh S.N."/>
        </authorList>
    </citation>
    <scope>NUCLEOTIDE SEQUENCE [LARGE SCALE GENOMIC DNA]</scope>
    <source>
        <strain evidence="2">PX52</strain>
    </source>
</reference>
<dbReference type="EMBL" id="CP042425">
    <property type="protein sequence ID" value="QEL14584.1"/>
    <property type="molecule type" value="Genomic_DNA"/>
</dbReference>
<name>A0A5C1ABQ8_9BACT</name>
<dbReference type="InterPro" id="IPR046155">
    <property type="entry name" value="DUF6157"/>
</dbReference>
<evidence type="ECO:0000313" key="2">
    <source>
        <dbReference type="Proteomes" id="UP000324974"/>
    </source>
</evidence>
<keyword evidence="2" id="KW-1185">Reference proteome</keyword>
<organism evidence="1 2">
    <name type="scientific">Limnoglobus roseus</name>
    <dbReference type="NCBI Taxonomy" id="2598579"/>
    <lineage>
        <taxon>Bacteria</taxon>
        <taxon>Pseudomonadati</taxon>
        <taxon>Planctomycetota</taxon>
        <taxon>Planctomycetia</taxon>
        <taxon>Gemmatales</taxon>
        <taxon>Gemmataceae</taxon>
        <taxon>Limnoglobus</taxon>
    </lineage>
</organism>
<protein>
    <submittedName>
        <fullName evidence="1">Uncharacterized protein</fullName>
    </submittedName>
</protein>
<gene>
    <name evidence="1" type="ORF">PX52LOC_01474</name>
</gene>
<dbReference type="KEGG" id="lrs:PX52LOC_01474"/>
<dbReference type="OrthoDB" id="2361182at2"/>
<dbReference type="RefSeq" id="WP_149109470.1">
    <property type="nucleotide sequence ID" value="NZ_CP042425.1"/>
</dbReference>
<dbReference type="AlphaFoldDB" id="A0A5C1ABQ8"/>
<proteinExistence type="predicted"/>
<dbReference type="Proteomes" id="UP000324974">
    <property type="component" value="Chromosome"/>
</dbReference>